<accession>A0A5S3UZR3</accession>
<evidence type="ECO:0000313" key="3">
    <source>
        <dbReference type="Proteomes" id="UP000307217"/>
    </source>
</evidence>
<feature type="transmembrane region" description="Helical" evidence="1">
    <location>
        <begin position="7"/>
        <end position="26"/>
    </location>
</feature>
<dbReference type="Proteomes" id="UP000307217">
    <property type="component" value="Unassembled WGS sequence"/>
</dbReference>
<keyword evidence="1" id="KW-0472">Membrane</keyword>
<evidence type="ECO:0000313" key="2">
    <source>
        <dbReference type="EMBL" id="TMO63508.1"/>
    </source>
</evidence>
<keyword evidence="1" id="KW-0812">Transmembrane</keyword>
<comment type="caution">
    <text evidence="2">The sequence shown here is derived from an EMBL/GenBank/DDBJ whole genome shotgun (WGS) entry which is preliminary data.</text>
</comment>
<keyword evidence="1" id="KW-1133">Transmembrane helix</keyword>
<name>A0A5S3UZR3_9GAMM</name>
<proteinExistence type="predicted"/>
<evidence type="ECO:0000256" key="1">
    <source>
        <dbReference type="SAM" id="Phobius"/>
    </source>
</evidence>
<reference evidence="3" key="2">
    <citation type="submission" date="2019-06" db="EMBL/GenBank/DDBJ databases">
        <title>Co-occurence of chitin degradation, pigmentation and bioactivity in marine Pseudoalteromonas.</title>
        <authorList>
            <person name="Sonnenschein E.C."/>
            <person name="Bech P.K."/>
        </authorList>
    </citation>
    <scope>NUCLEOTIDE SEQUENCE [LARGE SCALE GENOMIC DNA]</scope>
    <source>
        <strain evidence="3">S3790</strain>
    </source>
</reference>
<reference evidence="2 3" key="1">
    <citation type="submission" date="2018-01" db="EMBL/GenBank/DDBJ databases">
        <authorList>
            <person name="Paulsen S."/>
            <person name="Gram L.K."/>
        </authorList>
    </citation>
    <scope>NUCLEOTIDE SEQUENCE [LARGE SCALE GENOMIC DNA]</scope>
    <source>
        <strain evidence="2 3">S3790</strain>
    </source>
</reference>
<dbReference type="EMBL" id="PNBX01000118">
    <property type="protein sequence ID" value="TMO63508.1"/>
    <property type="molecule type" value="Genomic_DNA"/>
</dbReference>
<dbReference type="AlphaFoldDB" id="A0A5S3UZR3"/>
<feature type="transmembrane region" description="Helical" evidence="1">
    <location>
        <begin position="46"/>
        <end position="64"/>
    </location>
</feature>
<gene>
    <name evidence="2" type="ORF">CWC19_19095</name>
</gene>
<protein>
    <submittedName>
        <fullName evidence="2">Uncharacterized protein</fullName>
    </submittedName>
</protein>
<sequence length="70" mass="7953">MSMIKFKIVSVITAVISLILWLVLMIEPEVIFMLFDIDKNSSAFFIGRRAAMLFLGISVITWIARKTNTS</sequence>
<organism evidence="2 3">
    <name type="scientific">Pseudoalteromonas aurantia</name>
    <dbReference type="NCBI Taxonomy" id="43654"/>
    <lineage>
        <taxon>Bacteria</taxon>
        <taxon>Pseudomonadati</taxon>
        <taxon>Pseudomonadota</taxon>
        <taxon>Gammaproteobacteria</taxon>
        <taxon>Alteromonadales</taxon>
        <taxon>Pseudoalteromonadaceae</taxon>
        <taxon>Pseudoalteromonas</taxon>
    </lineage>
</organism>